<evidence type="ECO:0000256" key="3">
    <source>
        <dbReference type="ARBA" id="ARBA00023125"/>
    </source>
</evidence>
<feature type="region of interest" description="Disordered" evidence="6">
    <location>
        <begin position="157"/>
        <end position="177"/>
    </location>
</feature>
<keyword evidence="4" id="KW-0804">Transcription</keyword>
<feature type="domain" description="MADS-box" evidence="7">
    <location>
        <begin position="6"/>
        <end position="58"/>
    </location>
</feature>
<feature type="compositionally biased region" description="Basic and acidic residues" evidence="6">
    <location>
        <begin position="157"/>
        <end position="167"/>
    </location>
</feature>
<dbReference type="GeneID" id="104728721"/>
<evidence type="ECO:0000259" key="7">
    <source>
        <dbReference type="PROSITE" id="PS50066"/>
    </source>
</evidence>
<comment type="subcellular location">
    <subcellularLocation>
        <location evidence="1">Nucleus</location>
    </subcellularLocation>
</comment>
<proteinExistence type="predicted"/>
<dbReference type="InterPro" id="IPR036879">
    <property type="entry name" value="TF_MADSbox_sf"/>
</dbReference>
<accession>A0ABM0UT89</accession>
<reference evidence="9" key="2">
    <citation type="submission" date="2025-08" db="UniProtKB">
        <authorList>
            <consortium name="RefSeq"/>
        </authorList>
    </citation>
    <scope>IDENTIFICATION</scope>
    <source>
        <tissue evidence="9">Leaf</tissue>
    </source>
</reference>
<dbReference type="InterPro" id="IPR002100">
    <property type="entry name" value="TF_MADSbox"/>
</dbReference>
<dbReference type="RefSeq" id="XP_010445968.1">
    <property type="nucleotide sequence ID" value="XM_010447666.1"/>
</dbReference>
<dbReference type="PROSITE" id="PS50066">
    <property type="entry name" value="MADS_BOX_2"/>
    <property type="match status" value="1"/>
</dbReference>
<organism evidence="8 9">
    <name type="scientific">Camelina sativa</name>
    <name type="common">False flax</name>
    <name type="synonym">Myagrum sativum</name>
    <dbReference type="NCBI Taxonomy" id="90675"/>
    <lineage>
        <taxon>Eukaryota</taxon>
        <taxon>Viridiplantae</taxon>
        <taxon>Streptophyta</taxon>
        <taxon>Embryophyta</taxon>
        <taxon>Tracheophyta</taxon>
        <taxon>Spermatophyta</taxon>
        <taxon>Magnoliopsida</taxon>
        <taxon>eudicotyledons</taxon>
        <taxon>Gunneridae</taxon>
        <taxon>Pentapetalae</taxon>
        <taxon>rosids</taxon>
        <taxon>malvids</taxon>
        <taxon>Brassicales</taxon>
        <taxon>Brassicaceae</taxon>
        <taxon>Camelineae</taxon>
        <taxon>Camelina</taxon>
    </lineage>
</organism>
<evidence type="ECO:0000313" key="8">
    <source>
        <dbReference type="Proteomes" id="UP000694864"/>
    </source>
</evidence>
<dbReference type="SUPFAM" id="SSF55455">
    <property type="entry name" value="SRF-like"/>
    <property type="match status" value="1"/>
</dbReference>
<name>A0ABM0UT89_CAMSA</name>
<evidence type="ECO:0000256" key="4">
    <source>
        <dbReference type="ARBA" id="ARBA00023163"/>
    </source>
</evidence>
<reference evidence="8" key="1">
    <citation type="journal article" date="2014" name="Nat. Commun.">
        <title>The emerging biofuel crop Camelina sativa retains a highly undifferentiated hexaploid genome structure.</title>
        <authorList>
            <person name="Kagale S."/>
            <person name="Koh C."/>
            <person name="Nixon J."/>
            <person name="Bollina V."/>
            <person name="Clarke W.E."/>
            <person name="Tuteja R."/>
            <person name="Spillane C."/>
            <person name="Robinson S.J."/>
            <person name="Links M.G."/>
            <person name="Clarke C."/>
            <person name="Higgins E.E."/>
            <person name="Huebert T."/>
            <person name="Sharpe A.G."/>
            <person name="Parkin I.A."/>
        </authorList>
    </citation>
    <scope>NUCLEOTIDE SEQUENCE [LARGE SCALE GENOMIC DNA]</scope>
    <source>
        <strain evidence="8">cv. DH55</strain>
    </source>
</reference>
<feature type="compositionally biased region" description="Polar residues" evidence="6">
    <location>
        <begin position="168"/>
        <end position="177"/>
    </location>
</feature>
<dbReference type="PANTHER" id="PTHR11945:SF702">
    <property type="entry name" value="AGAMOUS-LIKE 83-RELATED"/>
    <property type="match status" value="1"/>
</dbReference>
<dbReference type="Pfam" id="PF00319">
    <property type="entry name" value="SRF-TF"/>
    <property type="match status" value="1"/>
</dbReference>
<dbReference type="Gene3D" id="3.40.1810.10">
    <property type="entry name" value="Transcription factor, MADS-box"/>
    <property type="match status" value="1"/>
</dbReference>
<keyword evidence="3" id="KW-0238">DNA-binding</keyword>
<evidence type="ECO:0000256" key="5">
    <source>
        <dbReference type="ARBA" id="ARBA00023242"/>
    </source>
</evidence>
<keyword evidence="2" id="KW-0805">Transcription regulation</keyword>
<evidence type="ECO:0000313" key="9">
    <source>
        <dbReference type="RefSeq" id="XP_010445968.1"/>
    </source>
</evidence>
<evidence type="ECO:0000256" key="2">
    <source>
        <dbReference type="ARBA" id="ARBA00023015"/>
    </source>
</evidence>
<keyword evidence="8" id="KW-1185">Reference proteome</keyword>
<dbReference type="PANTHER" id="PTHR11945">
    <property type="entry name" value="MADS BOX PROTEIN"/>
    <property type="match status" value="1"/>
</dbReference>
<dbReference type="SMART" id="SM00432">
    <property type="entry name" value="MADS"/>
    <property type="match status" value="1"/>
</dbReference>
<evidence type="ECO:0000256" key="6">
    <source>
        <dbReference type="SAM" id="MobiDB-lite"/>
    </source>
</evidence>
<keyword evidence="5" id="KW-0539">Nucleus</keyword>
<sequence>MVKKGGMKRKIEIKPIKKKTSLAPTCNKRREGLFSKAAQLCLLSGAQVAVLATPSSSESNVSFYSFGHSSLDGVVSAFLSGRRPVPVPDPDDDKAMREDVGICLTRQNLGLGFWWNNERLIRSEDPREISDAIDSMWTLLGNLKELRADEASFVNDHDDLKNNEKSDGATQEPDQTLNHHLQSTSPIIRCIPPPLDDQSTCPDDYSLIPDTVFTDDQILPLCESFCVTDNNNNNSFTEVNLDFDQELDIDQLIDFHTDFENSLDNWYTHQENLDQCFPYIS</sequence>
<gene>
    <name evidence="9" type="primary">LOC104728721</name>
</gene>
<protein>
    <submittedName>
        <fullName evidence="9">Agamous-like MADS-box protein AGL97</fullName>
    </submittedName>
</protein>
<dbReference type="Proteomes" id="UP000694864">
    <property type="component" value="Chromosome 11"/>
</dbReference>
<evidence type="ECO:0000256" key="1">
    <source>
        <dbReference type="ARBA" id="ARBA00004123"/>
    </source>
</evidence>